<keyword evidence="1" id="KW-0732">Signal</keyword>
<evidence type="ECO:0000259" key="2">
    <source>
        <dbReference type="SMART" id="SM00900"/>
    </source>
</evidence>
<dbReference type="Pfam" id="PF04205">
    <property type="entry name" value="FMN_bind"/>
    <property type="match status" value="1"/>
</dbReference>
<dbReference type="InterPro" id="IPR017058">
    <property type="entry name" value="Major_M_immunogen_Tpp15_prd"/>
</dbReference>
<feature type="signal peptide" evidence="1">
    <location>
        <begin position="1"/>
        <end position="21"/>
    </location>
</feature>
<feature type="domain" description="FMN-binding" evidence="2">
    <location>
        <begin position="50"/>
        <end position="141"/>
    </location>
</feature>
<protein>
    <submittedName>
        <fullName evidence="3">FMN-binding protein</fullName>
    </submittedName>
</protein>
<evidence type="ECO:0000313" key="3">
    <source>
        <dbReference type="EMBL" id="MDW8802874.1"/>
    </source>
</evidence>
<dbReference type="Proteomes" id="UP001281656">
    <property type="component" value="Unassembled WGS sequence"/>
</dbReference>
<accession>A0ABU4JYC2</accession>
<sequence>MNKKLVSSLIITAVVSTGLLAGCGAKKEASTDALKDGKYKAEASDFDDKGWKPFVEMEVNGGKIATVKFDYTNKDGKFKSEDAEYNKNMEAKVKTGPAKYTKQLSEDLVAKQDPAKVDTVTGATHSTDNFKKLSTQLVDNAKKGDTAVSKVTIK</sequence>
<organism evidence="3 4">
    <name type="scientific">Clostridium tanneri</name>
    <dbReference type="NCBI Taxonomy" id="3037988"/>
    <lineage>
        <taxon>Bacteria</taxon>
        <taxon>Bacillati</taxon>
        <taxon>Bacillota</taxon>
        <taxon>Clostridia</taxon>
        <taxon>Eubacteriales</taxon>
        <taxon>Clostridiaceae</taxon>
        <taxon>Clostridium</taxon>
    </lineage>
</organism>
<comment type="caution">
    <text evidence="3">The sequence shown here is derived from an EMBL/GenBank/DDBJ whole genome shotgun (WGS) entry which is preliminary data.</text>
</comment>
<reference evidence="3 4" key="1">
    <citation type="submission" date="2023-04" db="EMBL/GenBank/DDBJ databases">
        <title>Clostridium tannerae sp. nov., isolated from the fecal material of an alpaca.</title>
        <authorList>
            <person name="Miller S."/>
            <person name="Hendry M."/>
            <person name="King J."/>
            <person name="Sankaranarayanan K."/>
            <person name="Lawson P.A."/>
        </authorList>
    </citation>
    <scope>NUCLEOTIDE SEQUENCE [LARGE SCALE GENOMIC DNA]</scope>
    <source>
        <strain evidence="3 4">A1-XYC3</strain>
    </source>
</reference>
<feature type="chain" id="PRO_5046786375" evidence="1">
    <location>
        <begin position="22"/>
        <end position="154"/>
    </location>
</feature>
<dbReference type="PIRSF" id="PIRSF036531">
    <property type="entry name" value="Tpp15_prd"/>
    <property type="match status" value="1"/>
</dbReference>
<dbReference type="SMART" id="SM00900">
    <property type="entry name" value="FMN_bind"/>
    <property type="match status" value="1"/>
</dbReference>
<dbReference type="EMBL" id="JARUJP010000031">
    <property type="protein sequence ID" value="MDW8802874.1"/>
    <property type="molecule type" value="Genomic_DNA"/>
</dbReference>
<dbReference type="Gene3D" id="3.90.1010.20">
    <property type="match status" value="1"/>
</dbReference>
<dbReference type="InterPro" id="IPR007329">
    <property type="entry name" value="FMN-bd"/>
</dbReference>
<proteinExistence type="predicted"/>
<dbReference type="RefSeq" id="WP_261673376.1">
    <property type="nucleotide sequence ID" value="NZ_JARUJP010000031.1"/>
</dbReference>
<evidence type="ECO:0000256" key="1">
    <source>
        <dbReference type="SAM" id="SignalP"/>
    </source>
</evidence>
<evidence type="ECO:0000313" key="4">
    <source>
        <dbReference type="Proteomes" id="UP001281656"/>
    </source>
</evidence>
<dbReference type="PROSITE" id="PS51257">
    <property type="entry name" value="PROKAR_LIPOPROTEIN"/>
    <property type="match status" value="1"/>
</dbReference>
<gene>
    <name evidence="3" type="ORF">P8V03_17150</name>
</gene>
<name>A0ABU4JYC2_9CLOT</name>
<keyword evidence="4" id="KW-1185">Reference proteome</keyword>